<dbReference type="InterPro" id="IPR039542">
    <property type="entry name" value="Erv_N"/>
</dbReference>
<dbReference type="SUPFAM" id="SSF51206">
    <property type="entry name" value="cAMP-binding domain-like"/>
    <property type="match status" value="2"/>
</dbReference>
<sequence>MQVGSGGRSGASSIDFFRRIPTDLTEATSLGAVMSILTLLTMGILFLSELTAFLTTDISTSVSLDLNDAQRVRLNFNVTFLALPCDYLSVDVLDSLGTNRQNVTKNMLKKNEVLFLQGDPSGQFYIIIEGHLQLAIQDSPEEEVRLRLKRTEDPEAFDKTDWSRANSGMGKMLKVLKNGIAFGELSMIDDTQRTTSVFCASSTAQLCVINRDLYNKTLRNFHKAQSDGQVLYKAMNDLKSFKSWIPEVLQQLVDACATRRFVRGSFIYNAGQKIQNMYIVIDGEAASMSDNKKKRTTAGPEVSAVVHSHFKRGDSQAELCGVGPGALLGDIEVFAGMKRYCLSSFVKSAECVVAEVPVDVFMQLSKISRSVHEAMRDNAYKEERKKNNVKRRENKKNKKSPKVVARDLGSMSIIEKIKAEKKLIVQEKEAKDHAAALMAPRVPEIVRRFSQLSESGSLPKLATLSPSADLLTPSSTSPTSSSPADFSRFSWLMPTPDSNTTEPQPEKRLKKFSLVMNRNGGGLGAKGYMTDPTFDRPGRNGSLPALLSTGPARGGNAAPKRVSLSAAYSGSSVSLNTSGVDMNVSLQSIMNREQMARDYQFTSKRKGVSTALMKPVTSTSKVATVNPH</sequence>
<organism evidence="3 4">
    <name type="scientific">Tetraparma gracilis</name>
    <dbReference type="NCBI Taxonomy" id="2962635"/>
    <lineage>
        <taxon>Eukaryota</taxon>
        <taxon>Sar</taxon>
        <taxon>Stramenopiles</taxon>
        <taxon>Ochrophyta</taxon>
        <taxon>Bolidophyceae</taxon>
        <taxon>Parmales</taxon>
        <taxon>Triparmaceae</taxon>
        <taxon>Tetraparma</taxon>
    </lineage>
</organism>
<keyword evidence="4" id="KW-1185">Reference proteome</keyword>
<evidence type="ECO:0000313" key="4">
    <source>
        <dbReference type="Proteomes" id="UP001165060"/>
    </source>
</evidence>
<evidence type="ECO:0000256" key="1">
    <source>
        <dbReference type="SAM" id="MobiDB-lite"/>
    </source>
</evidence>
<feature type="domain" description="Cyclic nucleotide-binding" evidence="2">
    <location>
        <begin position="91"/>
        <end position="218"/>
    </location>
</feature>
<dbReference type="Gene3D" id="2.60.120.10">
    <property type="entry name" value="Jelly Rolls"/>
    <property type="match status" value="2"/>
</dbReference>
<evidence type="ECO:0000313" key="3">
    <source>
        <dbReference type="EMBL" id="GMI42772.1"/>
    </source>
</evidence>
<dbReference type="InterPro" id="IPR014710">
    <property type="entry name" value="RmlC-like_jellyroll"/>
</dbReference>
<feature type="region of interest" description="Disordered" evidence="1">
    <location>
        <begin position="458"/>
        <end position="505"/>
    </location>
</feature>
<feature type="compositionally biased region" description="Basic residues" evidence="1">
    <location>
        <begin position="387"/>
        <end position="401"/>
    </location>
</feature>
<dbReference type="PANTHER" id="PTHR10984:SF37">
    <property type="entry name" value="PROTEIN DISULFIDE-ISOMERASE 5-3"/>
    <property type="match status" value="1"/>
</dbReference>
<evidence type="ECO:0000259" key="2">
    <source>
        <dbReference type="PROSITE" id="PS50042"/>
    </source>
</evidence>
<reference evidence="3 4" key="1">
    <citation type="journal article" date="2023" name="Commun. Biol.">
        <title>Genome analysis of Parmales, the sister group of diatoms, reveals the evolutionary specialization of diatoms from phago-mixotrophs to photoautotrophs.</title>
        <authorList>
            <person name="Ban H."/>
            <person name="Sato S."/>
            <person name="Yoshikawa S."/>
            <person name="Yamada K."/>
            <person name="Nakamura Y."/>
            <person name="Ichinomiya M."/>
            <person name="Sato N."/>
            <person name="Blanc-Mathieu R."/>
            <person name="Endo H."/>
            <person name="Kuwata A."/>
            <person name="Ogata H."/>
        </authorList>
    </citation>
    <scope>NUCLEOTIDE SEQUENCE [LARGE SCALE GENOMIC DNA]</scope>
</reference>
<dbReference type="InterPro" id="IPR018490">
    <property type="entry name" value="cNMP-bd_dom_sf"/>
</dbReference>
<protein>
    <recommendedName>
        <fullName evidence="2">Cyclic nucleotide-binding domain-containing protein</fullName>
    </recommendedName>
</protein>
<feature type="domain" description="Cyclic nucleotide-binding" evidence="2">
    <location>
        <begin position="240"/>
        <end position="364"/>
    </location>
</feature>
<name>A0ABQ6N7I9_9STRA</name>
<comment type="caution">
    <text evidence="3">The sequence shown here is derived from an EMBL/GenBank/DDBJ whole genome shotgun (WGS) entry which is preliminary data.</text>
</comment>
<dbReference type="EMBL" id="BRYB01001090">
    <property type="protein sequence ID" value="GMI42772.1"/>
    <property type="molecule type" value="Genomic_DNA"/>
</dbReference>
<dbReference type="InterPro" id="IPR045888">
    <property type="entry name" value="Erv"/>
</dbReference>
<dbReference type="PROSITE" id="PS50042">
    <property type="entry name" value="CNMP_BINDING_3"/>
    <property type="match status" value="2"/>
</dbReference>
<accession>A0ABQ6N7I9</accession>
<dbReference type="InterPro" id="IPR000595">
    <property type="entry name" value="cNMP-bd_dom"/>
</dbReference>
<dbReference type="SMART" id="SM00100">
    <property type="entry name" value="cNMP"/>
    <property type="match status" value="2"/>
</dbReference>
<dbReference type="Proteomes" id="UP001165060">
    <property type="component" value="Unassembled WGS sequence"/>
</dbReference>
<dbReference type="PANTHER" id="PTHR10984">
    <property type="entry name" value="ENDOPLASMIC RETICULUM-GOLGI INTERMEDIATE COMPARTMENT PROTEIN"/>
    <property type="match status" value="1"/>
</dbReference>
<feature type="compositionally biased region" description="Low complexity" evidence="1">
    <location>
        <begin position="463"/>
        <end position="485"/>
    </location>
</feature>
<dbReference type="CDD" id="cd00038">
    <property type="entry name" value="CAP_ED"/>
    <property type="match status" value="2"/>
</dbReference>
<dbReference type="Pfam" id="PF13850">
    <property type="entry name" value="ERGIC_N"/>
    <property type="match status" value="1"/>
</dbReference>
<gene>
    <name evidence="3" type="ORF">TeGR_g4844</name>
</gene>
<feature type="region of interest" description="Disordered" evidence="1">
    <location>
        <begin position="383"/>
        <end position="403"/>
    </location>
</feature>
<proteinExistence type="predicted"/>